<protein>
    <submittedName>
        <fullName evidence="1">Uncharacterized protein</fullName>
    </submittedName>
</protein>
<accession>A0A810Q5I2</accession>
<name>A0A810Q5I2_9FIRM</name>
<reference evidence="1" key="1">
    <citation type="submission" date="2020-09" db="EMBL/GenBank/DDBJ databases">
        <title>New species isolated from human feces.</title>
        <authorList>
            <person name="Kitahara M."/>
            <person name="Shigeno Y."/>
            <person name="Shime M."/>
            <person name="Matsumoto Y."/>
            <person name="Nakamura S."/>
            <person name="Motooka D."/>
            <person name="Fukuoka S."/>
            <person name="Nishikawa H."/>
            <person name="Benno Y."/>
        </authorList>
    </citation>
    <scope>NUCLEOTIDE SEQUENCE</scope>
    <source>
        <strain evidence="1">MM59</strain>
    </source>
</reference>
<organism evidence="1 2">
    <name type="scientific">Pusillibacter faecalis</name>
    <dbReference type="NCBI Taxonomy" id="2714358"/>
    <lineage>
        <taxon>Bacteria</taxon>
        <taxon>Bacillati</taxon>
        <taxon>Bacillota</taxon>
        <taxon>Clostridia</taxon>
        <taxon>Eubacteriales</taxon>
        <taxon>Oscillospiraceae</taxon>
        <taxon>Pusillibacter</taxon>
    </lineage>
</organism>
<dbReference type="KEGG" id="pfaa:MM59RIKEN_05630"/>
<dbReference type="Proteomes" id="UP000679848">
    <property type="component" value="Chromosome"/>
</dbReference>
<evidence type="ECO:0000313" key="1">
    <source>
        <dbReference type="EMBL" id="BCK83244.1"/>
    </source>
</evidence>
<evidence type="ECO:0000313" key="2">
    <source>
        <dbReference type="Proteomes" id="UP000679848"/>
    </source>
</evidence>
<dbReference type="EMBL" id="AP023420">
    <property type="protein sequence ID" value="BCK83244.1"/>
    <property type="molecule type" value="Genomic_DNA"/>
</dbReference>
<sequence>MLFIYITRRQSVLLHRAEIFFLDSKDILAFFFTPRLFGGQKLIAFAAFPIDAKYTCVVCESYS</sequence>
<dbReference type="AlphaFoldDB" id="A0A810Q5I2"/>
<gene>
    <name evidence="1" type="ORF">MM59RIKEN_05630</name>
</gene>
<proteinExistence type="predicted"/>
<keyword evidence="2" id="KW-1185">Reference proteome</keyword>